<evidence type="ECO:0000313" key="3">
    <source>
        <dbReference type="Proteomes" id="UP000029228"/>
    </source>
</evidence>
<dbReference type="AlphaFoldDB" id="A0A090RUM8"/>
<dbReference type="STRING" id="990268.JCM19235_6467"/>
<evidence type="ECO:0000256" key="1">
    <source>
        <dbReference type="SAM" id="Phobius"/>
    </source>
</evidence>
<name>A0A090RUM8_9VIBR</name>
<reference evidence="2 3" key="1">
    <citation type="submission" date="2014-09" db="EMBL/GenBank/DDBJ databases">
        <title>Vibrio maritimus JCM 19235. (C45) whole genome shotgun sequence.</title>
        <authorList>
            <person name="Sawabe T."/>
            <person name="Meirelles P."/>
            <person name="Nakanishi M."/>
            <person name="Sayaka M."/>
            <person name="Hattori M."/>
            <person name="Ohkuma M."/>
        </authorList>
    </citation>
    <scope>NUCLEOTIDE SEQUENCE [LARGE SCALE GENOMIC DNA]</scope>
    <source>
        <strain evidence="3">JCM19235</strain>
    </source>
</reference>
<dbReference type="OrthoDB" id="9764808at2"/>
<evidence type="ECO:0000313" key="2">
    <source>
        <dbReference type="EMBL" id="GAL17914.1"/>
    </source>
</evidence>
<accession>A0A090RUM8</accession>
<keyword evidence="3" id="KW-1185">Reference proteome</keyword>
<feature type="transmembrane region" description="Helical" evidence="1">
    <location>
        <begin position="16"/>
        <end position="39"/>
    </location>
</feature>
<proteinExistence type="predicted"/>
<sequence>MDTKKRTIRKLSIRRVVALIFISAITAMALISAAVIYSLTKEREINNALDTYQLVSSIVSDRLEQFDKVGQQAAYQLGYLLNATPKGKTSAELIDLFGAAFVGNEFLHSIYIGYDNDDFLQLFSLKPEYIVKQLSLLEDETWMVVAHVTVDGERLKRTRYYLSDLSLSREVVEISHYYPTQRSWYSQAQANTVHKTPPYLFHNLRYPVKPTLSGCPTGMLLLV</sequence>
<keyword evidence="1" id="KW-1133">Transmembrane helix</keyword>
<gene>
    <name evidence="2" type="ORF">JCM19235_6467</name>
</gene>
<keyword evidence="1" id="KW-0472">Membrane</keyword>
<organism evidence="2 3">
    <name type="scientific">Vibrio maritimus</name>
    <dbReference type="NCBI Taxonomy" id="990268"/>
    <lineage>
        <taxon>Bacteria</taxon>
        <taxon>Pseudomonadati</taxon>
        <taxon>Pseudomonadota</taxon>
        <taxon>Gammaproteobacteria</taxon>
        <taxon>Vibrionales</taxon>
        <taxon>Vibrionaceae</taxon>
        <taxon>Vibrio</taxon>
    </lineage>
</organism>
<dbReference type="EMBL" id="BBMR01000002">
    <property type="protein sequence ID" value="GAL17914.1"/>
    <property type="molecule type" value="Genomic_DNA"/>
</dbReference>
<dbReference type="Proteomes" id="UP000029228">
    <property type="component" value="Unassembled WGS sequence"/>
</dbReference>
<protein>
    <submittedName>
        <fullName evidence="2">ABC-type amino acid transport signal transduction systems periplasmic component/domain</fullName>
    </submittedName>
</protein>
<comment type="caution">
    <text evidence="2">The sequence shown here is derived from an EMBL/GenBank/DDBJ whole genome shotgun (WGS) entry which is preliminary data.</text>
</comment>
<keyword evidence="1" id="KW-0812">Transmembrane</keyword>